<evidence type="ECO:0000313" key="3">
    <source>
        <dbReference type="Proteomes" id="UP000823388"/>
    </source>
</evidence>
<organism evidence="2 3">
    <name type="scientific">Panicum virgatum</name>
    <name type="common">Blackwell switchgrass</name>
    <dbReference type="NCBI Taxonomy" id="38727"/>
    <lineage>
        <taxon>Eukaryota</taxon>
        <taxon>Viridiplantae</taxon>
        <taxon>Streptophyta</taxon>
        <taxon>Embryophyta</taxon>
        <taxon>Tracheophyta</taxon>
        <taxon>Spermatophyta</taxon>
        <taxon>Magnoliopsida</taxon>
        <taxon>Liliopsida</taxon>
        <taxon>Poales</taxon>
        <taxon>Poaceae</taxon>
        <taxon>PACMAD clade</taxon>
        <taxon>Panicoideae</taxon>
        <taxon>Panicodae</taxon>
        <taxon>Paniceae</taxon>
        <taxon>Panicinae</taxon>
        <taxon>Panicum</taxon>
        <taxon>Panicum sect. Hiantes</taxon>
    </lineage>
</organism>
<dbReference type="EMBL" id="CM029053">
    <property type="protein sequence ID" value="KAG2552097.1"/>
    <property type="molecule type" value="Genomic_DNA"/>
</dbReference>
<proteinExistence type="predicted"/>
<dbReference type="AlphaFoldDB" id="A0A8T0NRC9"/>
<accession>A0A8T0NRC9</accession>
<evidence type="ECO:0000256" key="1">
    <source>
        <dbReference type="SAM" id="MobiDB-lite"/>
    </source>
</evidence>
<dbReference type="Proteomes" id="UP000823388">
    <property type="component" value="Chromosome 9K"/>
</dbReference>
<evidence type="ECO:0000313" key="2">
    <source>
        <dbReference type="EMBL" id="KAG2552097.1"/>
    </source>
</evidence>
<name>A0A8T0NRC9_PANVG</name>
<sequence length="110" mass="12108">MLSPWQTDRHSPRAHSVDVVFRQRAAPERSPREGQPWLLRHPRRAGAPGGTAWPVRSGMRSRLRGQELLLLASLIPSQLSRRWPGPLDAATPGSGANAPSTRGTCEPFDL</sequence>
<feature type="region of interest" description="Disordered" evidence="1">
    <location>
        <begin position="85"/>
        <end position="110"/>
    </location>
</feature>
<comment type="caution">
    <text evidence="2">The sequence shown here is derived from an EMBL/GenBank/DDBJ whole genome shotgun (WGS) entry which is preliminary data.</text>
</comment>
<keyword evidence="3" id="KW-1185">Reference proteome</keyword>
<feature type="region of interest" description="Disordered" evidence="1">
    <location>
        <begin position="1"/>
        <end position="56"/>
    </location>
</feature>
<protein>
    <submittedName>
        <fullName evidence="2">Uncharacterized protein</fullName>
    </submittedName>
</protein>
<reference evidence="2" key="1">
    <citation type="submission" date="2020-05" db="EMBL/GenBank/DDBJ databases">
        <title>WGS assembly of Panicum virgatum.</title>
        <authorList>
            <person name="Lovell J.T."/>
            <person name="Jenkins J."/>
            <person name="Shu S."/>
            <person name="Juenger T.E."/>
            <person name="Schmutz J."/>
        </authorList>
    </citation>
    <scope>NUCLEOTIDE SEQUENCE</scope>
    <source>
        <strain evidence="2">AP13</strain>
    </source>
</reference>
<gene>
    <name evidence="2" type="ORF">PVAP13_9KG435300</name>
</gene>